<evidence type="ECO:0000256" key="3">
    <source>
        <dbReference type="ARBA" id="ARBA00022679"/>
    </source>
</evidence>
<dbReference type="InterPro" id="IPR020841">
    <property type="entry name" value="PKS_Beta-ketoAc_synthase_dom"/>
</dbReference>
<dbReference type="InterPro" id="IPR053778">
    <property type="entry name" value="Pks13"/>
</dbReference>
<dbReference type="InterPro" id="IPR001227">
    <property type="entry name" value="Ac_transferase_dom_sf"/>
</dbReference>
<keyword evidence="5" id="KW-0443">Lipid metabolism</keyword>
<dbReference type="Pfam" id="PF00109">
    <property type="entry name" value="ketoacyl-synt"/>
    <property type="match status" value="1"/>
</dbReference>
<evidence type="ECO:0000259" key="8">
    <source>
        <dbReference type="PROSITE" id="PS52004"/>
    </source>
</evidence>
<dbReference type="InterPro" id="IPR050091">
    <property type="entry name" value="PKS_NRPS_Biosynth_Enz"/>
</dbReference>
<dbReference type="PROSITE" id="PS52004">
    <property type="entry name" value="KS3_2"/>
    <property type="match status" value="1"/>
</dbReference>
<evidence type="ECO:0000256" key="1">
    <source>
        <dbReference type="ARBA" id="ARBA00022450"/>
    </source>
</evidence>
<dbReference type="RefSeq" id="WP_066568703.1">
    <property type="nucleotide sequence ID" value="NZ_CP015622.1"/>
</dbReference>
<dbReference type="SMART" id="SM00825">
    <property type="entry name" value="PKS_KS"/>
    <property type="match status" value="1"/>
</dbReference>
<dbReference type="Gene3D" id="3.40.47.10">
    <property type="match status" value="1"/>
</dbReference>
<feature type="domain" description="Carrier" evidence="7">
    <location>
        <begin position="11"/>
        <end position="88"/>
    </location>
</feature>
<dbReference type="InterPro" id="IPR036736">
    <property type="entry name" value="ACP-like_sf"/>
</dbReference>
<dbReference type="OrthoDB" id="9778690at2"/>
<dbReference type="Pfam" id="PF00975">
    <property type="entry name" value="Thioesterase"/>
    <property type="match status" value="1"/>
</dbReference>
<dbReference type="InterPro" id="IPR020806">
    <property type="entry name" value="PKS_PP-bd"/>
</dbReference>
<evidence type="ECO:0000256" key="5">
    <source>
        <dbReference type="ARBA" id="ARBA00023098"/>
    </source>
</evidence>
<dbReference type="PROSITE" id="PS00606">
    <property type="entry name" value="KS3_1"/>
    <property type="match status" value="1"/>
</dbReference>
<evidence type="ECO:0000256" key="4">
    <source>
        <dbReference type="ARBA" id="ARBA00022832"/>
    </source>
</evidence>
<dbReference type="InterPro" id="IPR032821">
    <property type="entry name" value="PKS_assoc"/>
</dbReference>
<dbReference type="Pfam" id="PF00550">
    <property type="entry name" value="PP-binding"/>
    <property type="match status" value="1"/>
</dbReference>
<dbReference type="PANTHER" id="PTHR43775:SF37">
    <property type="entry name" value="SI:DKEY-61P9.11"/>
    <property type="match status" value="1"/>
</dbReference>
<feature type="domain" description="Ketosynthase family 3 (KS3)" evidence="8">
    <location>
        <begin position="109"/>
        <end position="532"/>
    </location>
</feature>
<dbReference type="InterPro" id="IPR016036">
    <property type="entry name" value="Malonyl_transacylase_ACP-bd"/>
</dbReference>
<dbReference type="InterPro" id="IPR014043">
    <property type="entry name" value="Acyl_transferase_dom"/>
</dbReference>
<dbReference type="InterPro" id="IPR016039">
    <property type="entry name" value="Thiolase-like"/>
</dbReference>
<evidence type="ECO:0000256" key="2">
    <source>
        <dbReference type="ARBA" id="ARBA00022553"/>
    </source>
</evidence>
<dbReference type="Gene3D" id="3.40.366.10">
    <property type="entry name" value="Malonyl-Coenzyme A Acyl Carrier Protein, domain 2"/>
    <property type="match status" value="1"/>
</dbReference>
<dbReference type="KEGG" id="ccjz:ccrud_13065"/>
<dbReference type="GO" id="GO:0031177">
    <property type="term" value="F:phosphopantetheine binding"/>
    <property type="evidence" value="ECO:0007669"/>
    <property type="project" value="InterPro"/>
</dbReference>
<dbReference type="GO" id="GO:0005886">
    <property type="term" value="C:plasma membrane"/>
    <property type="evidence" value="ECO:0007669"/>
    <property type="project" value="TreeGrafter"/>
</dbReference>
<keyword evidence="10" id="KW-1185">Reference proteome</keyword>
<proteinExistence type="predicted"/>
<dbReference type="SMART" id="SM00823">
    <property type="entry name" value="PKS_PP"/>
    <property type="match status" value="2"/>
</dbReference>
<dbReference type="GO" id="GO:0006633">
    <property type="term" value="P:fatty acid biosynthetic process"/>
    <property type="evidence" value="ECO:0007669"/>
    <property type="project" value="InterPro"/>
</dbReference>
<dbReference type="InterPro" id="IPR029058">
    <property type="entry name" value="AB_hydrolase_fold"/>
</dbReference>
<dbReference type="InterPro" id="IPR020802">
    <property type="entry name" value="TesA-like"/>
</dbReference>
<feature type="domain" description="Carrier" evidence="7">
    <location>
        <begin position="1137"/>
        <end position="1211"/>
    </location>
</feature>
<dbReference type="FunFam" id="3.40.47.10:FF:000042">
    <property type="entry name" value="Polyketide synthase Pks13"/>
    <property type="match status" value="1"/>
</dbReference>
<dbReference type="InterPro" id="IPR009081">
    <property type="entry name" value="PP-bd_ACP"/>
</dbReference>
<reference evidence="9 10" key="1">
    <citation type="submission" date="2016-05" db="EMBL/GenBank/DDBJ databases">
        <title>Complete genome sequence of Corynebacterium crudilactis, a new Corynebacterium species isolated from raw cow's milk.</title>
        <authorList>
            <person name="Christian R."/>
            <person name="Zimmermann J."/>
            <person name="Lipski A."/>
            <person name="Kalinowski J."/>
        </authorList>
    </citation>
    <scope>NUCLEOTIDE SEQUENCE [LARGE SCALE GENOMIC DNA]</scope>
    <source>
        <strain evidence="9 10">JZ16</strain>
    </source>
</reference>
<gene>
    <name evidence="9" type="ORF">ccrud_13065</name>
</gene>
<keyword evidence="6" id="KW-0511">Multifunctional enzyme</keyword>
<name>A0A172QWF0_9CORY</name>
<dbReference type="GO" id="GO:0004315">
    <property type="term" value="F:3-oxoacyl-[acyl-carrier-protein] synthase activity"/>
    <property type="evidence" value="ECO:0007669"/>
    <property type="project" value="InterPro"/>
</dbReference>
<dbReference type="GO" id="GO:0005737">
    <property type="term" value="C:cytoplasm"/>
    <property type="evidence" value="ECO:0007669"/>
    <property type="project" value="TreeGrafter"/>
</dbReference>
<organism evidence="9 10">
    <name type="scientific">Corynebacterium crudilactis</name>
    <dbReference type="NCBI Taxonomy" id="1652495"/>
    <lineage>
        <taxon>Bacteria</taxon>
        <taxon>Bacillati</taxon>
        <taxon>Actinomycetota</taxon>
        <taxon>Actinomycetes</taxon>
        <taxon>Mycobacteriales</taxon>
        <taxon>Corynebacteriaceae</taxon>
        <taxon>Corynebacterium</taxon>
    </lineage>
</organism>
<dbReference type="GO" id="GO:0004312">
    <property type="term" value="F:fatty acid synthase activity"/>
    <property type="evidence" value="ECO:0007669"/>
    <property type="project" value="TreeGrafter"/>
</dbReference>
<dbReference type="SUPFAM" id="SSF52151">
    <property type="entry name" value="FabD/lysophospholipase-like"/>
    <property type="match status" value="1"/>
</dbReference>
<dbReference type="PANTHER" id="PTHR43775">
    <property type="entry name" value="FATTY ACID SYNTHASE"/>
    <property type="match status" value="1"/>
</dbReference>
<accession>A0A172QWF0</accession>
<dbReference type="STRING" id="1652495.ccrud_13065"/>
<dbReference type="Pfam" id="PF00698">
    <property type="entry name" value="Acyl_transf_1"/>
    <property type="match status" value="1"/>
</dbReference>
<dbReference type="NCBIfam" id="NF040607">
    <property type="entry name" value="mycolic_Pks13"/>
    <property type="match status" value="1"/>
</dbReference>
<dbReference type="Proteomes" id="UP000076929">
    <property type="component" value="Chromosome"/>
</dbReference>
<dbReference type="Gene3D" id="3.30.70.250">
    <property type="entry name" value="Malonyl-CoA ACP transacylase, ACP-binding"/>
    <property type="match status" value="1"/>
</dbReference>
<evidence type="ECO:0000256" key="6">
    <source>
        <dbReference type="ARBA" id="ARBA00023268"/>
    </source>
</evidence>
<dbReference type="GO" id="GO:0071770">
    <property type="term" value="P:DIM/DIP cell wall layer assembly"/>
    <property type="evidence" value="ECO:0007669"/>
    <property type="project" value="TreeGrafter"/>
</dbReference>
<dbReference type="Gene3D" id="1.10.1200.10">
    <property type="entry name" value="ACP-like"/>
    <property type="match status" value="2"/>
</dbReference>
<dbReference type="SMART" id="SM00824">
    <property type="entry name" value="PKS_TE"/>
    <property type="match status" value="1"/>
</dbReference>
<dbReference type="EMBL" id="CP015622">
    <property type="protein sequence ID" value="ANE05035.1"/>
    <property type="molecule type" value="Genomic_DNA"/>
</dbReference>
<dbReference type="InterPro" id="IPR001031">
    <property type="entry name" value="Thioesterase"/>
</dbReference>
<dbReference type="Pfam" id="PF02801">
    <property type="entry name" value="Ketoacyl-synt_C"/>
    <property type="match status" value="1"/>
</dbReference>
<keyword evidence="4" id="KW-0276">Fatty acid metabolism</keyword>
<evidence type="ECO:0000313" key="10">
    <source>
        <dbReference type="Proteomes" id="UP000076929"/>
    </source>
</evidence>
<dbReference type="InterPro" id="IPR018201">
    <property type="entry name" value="Ketoacyl_synth_AS"/>
</dbReference>
<sequence>MEQSQSSDQKMTVEQVRTWLRDWVVRTTGLPVEEVTDDKAMETFGLSSRDVVVLSGELENLLDITLDATIAYEYPTIRGLAQRLIDGEPRRAPVQRNVNFTALSDAPGTHDIAVVGMAARFPGAENLDEMWKLLVEGRDGISDLPIGRWSEYSGDEIMSRKMEEFSTIGGYLSDIASFDAEFFGLSPLEAANMDPQQRILLELTWEALEYARIAPSALRGESVGVFIGSSNSDYGMMIAADPAEAHPYALTGTSSAIVANRINYAFDFRGPSVNVDTACSSSLVAVHQAVRALRNGEADHAIAGGVNILASPFVTTAFAELGVISPTGKIHAFSDDADGFVRSDGAGVIVLKRVDDAVRDGDNILGVIKGSAVNSDGHSNGLTAPNPEAQIDVLQRAYADAQVDPTTVDYVEAHGTGTILGDPIEATALGAVLGYGRDEATPTLLGSAKTNFGHTESAAGIAGIIKVLLSIKNKTLPPTVNFAGPNRYIDFDAERLEVVEDPREWPEYNGRPVAGVSGFGFGGTNAHVVVSEFNADDYDTRAPQAAQLPDQQVVLPISGHLPSRRRQAAADLADFLEGRKDADLTPVARALAGRNHGRSRAVVLANTIEEAVKRLRQVAEGKVSIGISAADSPAALGPVFVYSGFGSQHRLMIKELCSISPQFRERIEELDEMVKFESGWSIMDLVLDDEQTYDTETAQVAITAIQIALTDLLASFGVKPAAVMGMSMGEIAAAYAAGGLSDRDTMLIASHRSRLMGEGEKSLPEDQLGAMAVVEFAAADLDKFIAENPEYQGIEPAVYAGPGMTTVGGPRDAVVQFVEKLEAEEKFARLLNVKGAGHTSAVEPLLGELAGEIAGIEPQPLQIPLFSSVDKGVTYPVGSVVHDADYMLRCTRQSVFFQDSTEAAFAAGHNTLVEISPNPVALMGMMNTAFTVGKPDAQLLFSLKRKVSEAESLRDLMAKLYVNGETVDFSKLYGEGETIDPPHITWKHQRFWTSARPSSGASLDLPGFRVNLPNNTVAFSTAAELAPSAVAIMEAAAMAVTPGASVDAVDERDMLPPSGEITTIVTRSLGGLSLSVYKIIGTTSILVAEGFAANPGFAATPAFEGPGYGSQDFGDQPDPRSDLPLDVEAVRWDPAVETVEERMRAIVSEAMGYDVDDLPRELPLIDLGLDSLMGMRIKNRIENDFQIPPLQVQALRDASVADVVILVQDLVAERSTETLIDATPQQPVEAAVEAAVSSDKAPAAQAASEQASSEQVVEAQGVGIAPRDASERMVFGTWAGLTGAAAAGITSKLPKIDVDTATAIAERLTGRSGIAISTEQVLAAETLEPLSDMVREGLETEVQGNIRVLRAREAGSTKPAVFMFHPAGGSSVVYQPLMRRLPQDVPVFGVERLEGDLADRAAAYVDDIKQYSDGFPVVLGGWSFGGAVAFEVAHQLVGSEVEVATVALLDTVQPSEPAPDTAEETRARWTRYADFAKKTYGLDFEVPFEILDTIGEDGMLSMMTDFLANTDASEHGLSAGVLEHQRASFVDNRILAKLNFADWANVESPVILFRAERMHDGAIELEPNYAKIDPDGGWSGIVNNLEVVQLNGDHLAVVDEPEIGTVGAHLSRRIDEISRKN</sequence>
<protein>
    <submittedName>
        <fullName evidence="9">Polyketide synthase</fullName>
    </submittedName>
</protein>
<dbReference type="InterPro" id="IPR016035">
    <property type="entry name" value="Acyl_Trfase/lysoPLipase"/>
</dbReference>
<dbReference type="Gene3D" id="3.40.50.1820">
    <property type="entry name" value="alpha/beta hydrolase"/>
    <property type="match status" value="1"/>
</dbReference>
<dbReference type="PROSITE" id="PS50075">
    <property type="entry name" value="CARRIER"/>
    <property type="match status" value="2"/>
</dbReference>
<dbReference type="SUPFAM" id="SSF47336">
    <property type="entry name" value="ACP-like"/>
    <property type="match status" value="2"/>
</dbReference>
<dbReference type="Pfam" id="PF23297">
    <property type="entry name" value="ACP_SdgA_C"/>
    <property type="match status" value="1"/>
</dbReference>
<keyword evidence="1" id="KW-0596">Phosphopantetheine</keyword>
<keyword evidence="2" id="KW-0597">Phosphoprotein</keyword>
<dbReference type="SUPFAM" id="SSF55048">
    <property type="entry name" value="Probable ACP-binding domain of malonyl-CoA ACP transacylase"/>
    <property type="match status" value="1"/>
</dbReference>
<dbReference type="Pfam" id="PF16197">
    <property type="entry name" value="KAsynt_C_assoc"/>
    <property type="match status" value="1"/>
</dbReference>
<dbReference type="InterPro" id="IPR014031">
    <property type="entry name" value="Ketoacyl_synth_C"/>
</dbReference>
<dbReference type="SMART" id="SM00827">
    <property type="entry name" value="PKS_AT"/>
    <property type="match status" value="1"/>
</dbReference>
<dbReference type="CDD" id="cd00833">
    <property type="entry name" value="PKS"/>
    <property type="match status" value="1"/>
</dbReference>
<evidence type="ECO:0000259" key="7">
    <source>
        <dbReference type="PROSITE" id="PS50075"/>
    </source>
</evidence>
<dbReference type="InterPro" id="IPR014030">
    <property type="entry name" value="Ketoacyl_synth_N"/>
</dbReference>
<dbReference type="SUPFAM" id="SSF53901">
    <property type="entry name" value="Thiolase-like"/>
    <property type="match status" value="1"/>
</dbReference>
<keyword evidence="3" id="KW-0808">Transferase</keyword>
<evidence type="ECO:0000313" key="9">
    <source>
        <dbReference type="EMBL" id="ANE05035.1"/>
    </source>
</evidence>
<dbReference type="SUPFAM" id="SSF53474">
    <property type="entry name" value="alpha/beta-Hydrolases"/>
    <property type="match status" value="1"/>
</dbReference>